<evidence type="ECO:0000256" key="1">
    <source>
        <dbReference type="SAM" id="Phobius"/>
    </source>
</evidence>
<organism evidence="2 3">
    <name type="scientific">Enterococcus faecalis (strain ATCC 700802 / V583)</name>
    <dbReference type="NCBI Taxonomy" id="226185"/>
    <lineage>
        <taxon>Bacteria</taxon>
        <taxon>Bacillati</taxon>
        <taxon>Bacillota</taxon>
        <taxon>Bacilli</taxon>
        <taxon>Lactobacillales</taxon>
        <taxon>Enterococcaceae</taxon>
        <taxon>Enterococcus</taxon>
    </lineage>
</organism>
<keyword evidence="1" id="KW-1133">Transmembrane helix</keyword>
<dbReference type="AlphaFoldDB" id="Q837J4"/>
<keyword evidence="3" id="KW-1185">Reference proteome</keyword>
<feature type="transmembrane region" description="Helical" evidence="1">
    <location>
        <begin position="6"/>
        <end position="25"/>
    </location>
</feature>
<protein>
    <submittedName>
        <fullName evidence="2">Uncharacterized protein</fullName>
    </submittedName>
</protein>
<evidence type="ECO:0000313" key="2">
    <source>
        <dbReference type="EMBL" id="AAO80656.1"/>
    </source>
</evidence>
<keyword evidence="1" id="KW-0812">Transmembrane</keyword>
<dbReference type="Proteomes" id="UP000001415">
    <property type="component" value="Chromosome"/>
</dbReference>
<dbReference type="KEGG" id="efa:EF0844"/>
<reference evidence="2 3" key="1">
    <citation type="journal article" date="2003" name="Science">
        <title>Role of mobile DNA in the evolution of vancomycin-resistant Enterococcus faecalis.</title>
        <authorList>
            <person name="Paulsen I."/>
            <person name="Banerjei L."/>
            <person name="Myers G.S.A."/>
            <person name="Nelson K.E."/>
            <person name="Seshadri R."/>
            <person name="Read T.D."/>
            <person name="Fouts D.E."/>
            <person name="Eisen J.A."/>
            <person name="Gill S.R."/>
            <person name="Heidelberg J.F."/>
            <person name="Tettelin H."/>
            <person name="Dodson R.J."/>
            <person name="Umayam L."/>
            <person name="Brinkac L."/>
            <person name="Beanan M."/>
            <person name="Daugherty S."/>
            <person name="DeBoy R.T."/>
            <person name="Durkin S."/>
            <person name="Kolonay J."/>
            <person name="Madupu R."/>
            <person name="Nelson W."/>
            <person name="Vamathevan J."/>
            <person name="Tran B."/>
            <person name="Upton J."/>
            <person name="Hansen T."/>
            <person name="Shetty J."/>
            <person name="Khouri H."/>
            <person name="Utterback T."/>
            <person name="Radune D."/>
            <person name="Ketchum K.A."/>
            <person name="Dougherty B.A."/>
            <person name="Fraser C.M."/>
        </authorList>
    </citation>
    <scope>NUCLEOTIDE SEQUENCE [LARGE SCALE GENOMIC DNA]</scope>
    <source>
        <strain evidence="3">ATCC 700802 / V583</strain>
    </source>
</reference>
<sequence length="30" mass="3486">MPKSCHVPVLCDFFFLVIIKFLALFKTIQS</sequence>
<dbReference type="EnsemblBacteria" id="AAO80656">
    <property type="protein sequence ID" value="AAO80656"/>
    <property type="gene ID" value="EF_0844"/>
</dbReference>
<gene>
    <name evidence="2" type="ordered locus">EF_0844</name>
</gene>
<dbReference type="HOGENOM" id="CLU_3403399_0_0_9"/>
<keyword evidence="1" id="KW-0472">Membrane</keyword>
<proteinExistence type="predicted"/>
<dbReference type="EMBL" id="AE016830">
    <property type="protein sequence ID" value="AAO80656.1"/>
    <property type="molecule type" value="Genomic_DNA"/>
</dbReference>
<accession>Q837J4</accession>
<name>Q837J4_ENTFA</name>
<evidence type="ECO:0000313" key="3">
    <source>
        <dbReference type="Proteomes" id="UP000001415"/>
    </source>
</evidence>